<protein>
    <recommendedName>
        <fullName evidence="2">Thermostable hemolysin delta-VPH</fullName>
    </recommendedName>
</protein>
<dbReference type="Pfam" id="PF12261">
    <property type="entry name" value="T_hemolysin"/>
    <property type="match status" value="1"/>
</dbReference>
<reference evidence="1" key="1">
    <citation type="submission" date="2018-06" db="EMBL/GenBank/DDBJ databases">
        <authorList>
            <person name="Zhirakovskaya E."/>
        </authorList>
    </citation>
    <scope>NUCLEOTIDE SEQUENCE</scope>
</reference>
<dbReference type="AlphaFoldDB" id="A0A3B0YRW3"/>
<evidence type="ECO:0008006" key="2">
    <source>
        <dbReference type="Google" id="ProtNLM"/>
    </source>
</evidence>
<dbReference type="EMBL" id="UOFO01000015">
    <property type="protein sequence ID" value="VAW83618.1"/>
    <property type="molecule type" value="Genomic_DNA"/>
</dbReference>
<dbReference type="InterPro" id="IPR022050">
    <property type="entry name" value="T_hemolysin"/>
</dbReference>
<name>A0A3B0YRW3_9ZZZZ</name>
<proteinExistence type="predicted"/>
<evidence type="ECO:0000313" key="1">
    <source>
        <dbReference type="EMBL" id="VAW83618.1"/>
    </source>
</evidence>
<gene>
    <name evidence="1" type="ORF">MNBD_GAMMA16-2050</name>
</gene>
<sequence>MIAAQIKGGTNTSSPFQSNIGTLLKKLLLPNPVFELHEQDSLSRTEAEDYIAKHFKKIHGAQVCSFLPTLMTMRCKSVYSAAVGMRSAAQSELFLEQYLDTSVEKAIEKNTHKTVNRNEIVEIGNLVATTKGTSHLMFILIAAALIKTDNKWMVFTATGQVAKILRRLNFKTIILCEAEQSRLEQPEGHDQWGEYYSANPQVLAGDLTQVFDLIHGNRLINYVVKYYWRAIRTLSNHFVTIQRV</sequence>
<accession>A0A3B0YRW3</accession>
<organism evidence="1">
    <name type="scientific">hydrothermal vent metagenome</name>
    <dbReference type="NCBI Taxonomy" id="652676"/>
    <lineage>
        <taxon>unclassified sequences</taxon>
        <taxon>metagenomes</taxon>
        <taxon>ecological metagenomes</taxon>
    </lineage>
</organism>